<dbReference type="InterPro" id="IPR039536">
    <property type="entry name" value="TetR_C_Proteobacteria"/>
</dbReference>
<dbReference type="Pfam" id="PF14246">
    <property type="entry name" value="TetR_C_7"/>
    <property type="match status" value="1"/>
</dbReference>
<keyword evidence="5" id="KW-1185">Reference proteome</keyword>
<evidence type="ECO:0000256" key="2">
    <source>
        <dbReference type="PROSITE-ProRule" id="PRU00335"/>
    </source>
</evidence>
<evidence type="ECO:0000259" key="3">
    <source>
        <dbReference type="PROSITE" id="PS50977"/>
    </source>
</evidence>
<feature type="domain" description="HTH tetR-type" evidence="3">
    <location>
        <begin position="13"/>
        <end position="72"/>
    </location>
</feature>
<dbReference type="PANTHER" id="PTHR30055">
    <property type="entry name" value="HTH-TYPE TRANSCRIPTIONAL REGULATOR RUTR"/>
    <property type="match status" value="1"/>
</dbReference>
<dbReference type="Gene3D" id="1.10.10.60">
    <property type="entry name" value="Homeodomain-like"/>
    <property type="match status" value="1"/>
</dbReference>
<feature type="DNA-binding region" description="H-T-H motif" evidence="2">
    <location>
        <begin position="35"/>
        <end position="54"/>
    </location>
</feature>
<keyword evidence="1 2" id="KW-0238">DNA-binding</keyword>
<proteinExistence type="predicted"/>
<dbReference type="AlphaFoldDB" id="A0A497XDH3"/>
<dbReference type="RefSeq" id="WP_121241578.1">
    <property type="nucleotide sequence ID" value="NZ_BHVV01000006.1"/>
</dbReference>
<dbReference type="SUPFAM" id="SSF48498">
    <property type="entry name" value="Tetracyclin repressor-like, C-terminal domain"/>
    <property type="match status" value="1"/>
</dbReference>
<comment type="caution">
    <text evidence="4">The sequence shown here is derived from an EMBL/GenBank/DDBJ whole genome shotgun (WGS) entry which is preliminary data.</text>
</comment>
<name>A0A497XDH3_9PROT</name>
<dbReference type="PANTHER" id="PTHR30055:SF146">
    <property type="entry name" value="HTH-TYPE TRANSCRIPTIONAL DUAL REGULATOR CECR"/>
    <property type="match status" value="1"/>
</dbReference>
<dbReference type="GO" id="GO:0000976">
    <property type="term" value="F:transcription cis-regulatory region binding"/>
    <property type="evidence" value="ECO:0007669"/>
    <property type="project" value="TreeGrafter"/>
</dbReference>
<dbReference type="Proteomes" id="UP000268908">
    <property type="component" value="Unassembled WGS sequence"/>
</dbReference>
<dbReference type="SUPFAM" id="SSF46689">
    <property type="entry name" value="Homeodomain-like"/>
    <property type="match status" value="1"/>
</dbReference>
<evidence type="ECO:0000313" key="5">
    <source>
        <dbReference type="Proteomes" id="UP000268908"/>
    </source>
</evidence>
<organism evidence="4 5">
    <name type="scientific">Sulfurisoma sediminicola</name>
    <dbReference type="NCBI Taxonomy" id="1381557"/>
    <lineage>
        <taxon>Bacteria</taxon>
        <taxon>Pseudomonadati</taxon>
        <taxon>Pseudomonadota</taxon>
        <taxon>Betaproteobacteria</taxon>
        <taxon>Nitrosomonadales</taxon>
        <taxon>Sterolibacteriaceae</taxon>
        <taxon>Sulfurisoma</taxon>
    </lineage>
</organism>
<accession>A0A497XDH3</accession>
<dbReference type="PRINTS" id="PR00455">
    <property type="entry name" value="HTHTETR"/>
</dbReference>
<dbReference type="InterPro" id="IPR001647">
    <property type="entry name" value="HTH_TetR"/>
</dbReference>
<dbReference type="Gene3D" id="1.10.357.10">
    <property type="entry name" value="Tetracycline Repressor, domain 2"/>
    <property type="match status" value="1"/>
</dbReference>
<dbReference type="EMBL" id="RCCI01000005">
    <property type="protein sequence ID" value="RLJ65052.1"/>
    <property type="molecule type" value="Genomic_DNA"/>
</dbReference>
<dbReference type="GO" id="GO:0003700">
    <property type="term" value="F:DNA-binding transcription factor activity"/>
    <property type="evidence" value="ECO:0007669"/>
    <property type="project" value="TreeGrafter"/>
</dbReference>
<dbReference type="PROSITE" id="PS50977">
    <property type="entry name" value="HTH_TETR_2"/>
    <property type="match status" value="1"/>
</dbReference>
<sequence>MGLPAEASITESHDSRTRLIEAATAAFLEEGYRASVERIAARAGVAKQTLYNHFPRKDDLFSEVVRHGTASVLVSLDGDGAPLPERLQRFAVAFRKRVLDAEGIAFYRAVVAEAPRFPELTTAFYGSGPAQTIRRLAAVIAEAMDAGELRRDDPVFAAEQLTSMLVETERTRRLLSDKPAPPPRPADAARILDVFLRAYAPDAPDTKRSPR</sequence>
<evidence type="ECO:0000256" key="1">
    <source>
        <dbReference type="ARBA" id="ARBA00023125"/>
    </source>
</evidence>
<dbReference type="Pfam" id="PF00440">
    <property type="entry name" value="TetR_N"/>
    <property type="match status" value="1"/>
</dbReference>
<protein>
    <submittedName>
        <fullName evidence="4">TetR family transcriptional regulator</fullName>
    </submittedName>
</protein>
<dbReference type="InterPro" id="IPR050109">
    <property type="entry name" value="HTH-type_TetR-like_transc_reg"/>
</dbReference>
<dbReference type="InterPro" id="IPR036271">
    <property type="entry name" value="Tet_transcr_reg_TetR-rel_C_sf"/>
</dbReference>
<reference evidence="4 5" key="1">
    <citation type="submission" date="2018-10" db="EMBL/GenBank/DDBJ databases">
        <title>Genomic Encyclopedia of Type Strains, Phase IV (KMG-IV): sequencing the most valuable type-strain genomes for metagenomic binning, comparative biology and taxonomic classification.</title>
        <authorList>
            <person name="Goeker M."/>
        </authorList>
    </citation>
    <scope>NUCLEOTIDE SEQUENCE [LARGE SCALE GENOMIC DNA]</scope>
    <source>
        <strain evidence="4 5">DSM 26916</strain>
    </source>
</reference>
<gene>
    <name evidence="4" type="ORF">DFR35_1708</name>
</gene>
<dbReference type="OrthoDB" id="116240at2"/>
<evidence type="ECO:0000313" key="4">
    <source>
        <dbReference type="EMBL" id="RLJ65052.1"/>
    </source>
</evidence>
<dbReference type="InterPro" id="IPR009057">
    <property type="entry name" value="Homeodomain-like_sf"/>
</dbReference>